<sequence length="56" mass="6204">MNDKKPVQITKSILQTTATLLTGRFASRRTAVTVFPMDVGKTTSVYGNQAFVRKQT</sequence>
<accession>A0ABV9T6M3</accession>
<keyword evidence="2" id="KW-1185">Reference proteome</keyword>
<name>A0ABV9T6M3_9BACT</name>
<proteinExistence type="predicted"/>
<organism evidence="1 2">
    <name type="scientific">Negadavirga shengliensis</name>
    <dbReference type="NCBI Taxonomy" id="1389218"/>
    <lineage>
        <taxon>Bacteria</taxon>
        <taxon>Pseudomonadati</taxon>
        <taxon>Bacteroidota</taxon>
        <taxon>Cytophagia</taxon>
        <taxon>Cytophagales</taxon>
        <taxon>Cyclobacteriaceae</taxon>
        <taxon>Negadavirga</taxon>
    </lineage>
</organism>
<evidence type="ECO:0000313" key="1">
    <source>
        <dbReference type="EMBL" id="MFC4873785.1"/>
    </source>
</evidence>
<dbReference type="RefSeq" id="WP_377066992.1">
    <property type="nucleotide sequence ID" value="NZ_JBHSJJ010000013.1"/>
</dbReference>
<comment type="caution">
    <text evidence="1">The sequence shown here is derived from an EMBL/GenBank/DDBJ whole genome shotgun (WGS) entry which is preliminary data.</text>
</comment>
<gene>
    <name evidence="1" type="ORF">ACFPFU_18930</name>
</gene>
<dbReference type="Proteomes" id="UP001595818">
    <property type="component" value="Unassembled WGS sequence"/>
</dbReference>
<reference evidence="2" key="1">
    <citation type="journal article" date="2019" name="Int. J. Syst. Evol. Microbiol.">
        <title>The Global Catalogue of Microorganisms (GCM) 10K type strain sequencing project: providing services to taxonomists for standard genome sequencing and annotation.</title>
        <authorList>
            <consortium name="The Broad Institute Genomics Platform"/>
            <consortium name="The Broad Institute Genome Sequencing Center for Infectious Disease"/>
            <person name="Wu L."/>
            <person name="Ma J."/>
        </authorList>
    </citation>
    <scope>NUCLEOTIDE SEQUENCE [LARGE SCALE GENOMIC DNA]</scope>
    <source>
        <strain evidence="2">CGMCC 4.7466</strain>
    </source>
</reference>
<dbReference type="EMBL" id="JBHSJJ010000013">
    <property type="protein sequence ID" value="MFC4873785.1"/>
    <property type="molecule type" value="Genomic_DNA"/>
</dbReference>
<evidence type="ECO:0000313" key="2">
    <source>
        <dbReference type="Proteomes" id="UP001595818"/>
    </source>
</evidence>
<protein>
    <submittedName>
        <fullName evidence="1">Uncharacterized protein</fullName>
    </submittedName>
</protein>